<dbReference type="Proteomes" id="UP000004407">
    <property type="component" value="Unassembled WGS sequence"/>
</dbReference>
<gene>
    <name evidence="1" type="ORF">HMPREF0673_02232</name>
</gene>
<dbReference type="EMBL" id="AFZZ01000192">
    <property type="protein sequence ID" value="EHJ38004.1"/>
    <property type="molecule type" value="Genomic_DNA"/>
</dbReference>
<dbReference type="AlphaFoldDB" id="G6B015"/>
<comment type="caution">
    <text evidence="1">The sequence shown here is derived from an EMBL/GenBank/DDBJ whole genome shotgun (WGS) entry which is preliminary data.</text>
</comment>
<evidence type="ECO:0000313" key="2">
    <source>
        <dbReference type="Proteomes" id="UP000004407"/>
    </source>
</evidence>
<proteinExistence type="predicted"/>
<name>G6B015_9BACT</name>
<sequence>MKVYESSEYKDWLLLISSYSYISKASELLIKLGNDEVLYLPVNNVNVGKVTQPGYGYTIGNITSMIPSVDVDYYSSVYELTSENINKIDSLGIKKIRLSNGTSYKDKTFEYNSLGKFLRKCYKNILKRLENPLKKKGLFDDF</sequence>
<reference evidence="1 2" key="1">
    <citation type="submission" date="2011-08" db="EMBL/GenBank/DDBJ databases">
        <authorList>
            <person name="Weinstock G."/>
            <person name="Sodergren E."/>
            <person name="Clifton S."/>
            <person name="Fulton L."/>
            <person name="Fulton B."/>
            <person name="Courtney L."/>
            <person name="Fronick C."/>
            <person name="Harrison M."/>
            <person name="Strong C."/>
            <person name="Farmer C."/>
            <person name="Delahaunty K."/>
            <person name="Markovic C."/>
            <person name="Hall O."/>
            <person name="Minx P."/>
            <person name="Tomlinson C."/>
            <person name="Mitreva M."/>
            <person name="Hou S."/>
            <person name="Chen J."/>
            <person name="Wollam A."/>
            <person name="Pepin K.H."/>
            <person name="Johnson M."/>
            <person name="Bhonagiri V."/>
            <person name="Zhang X."/>
            <person name="Suruliraj S."/>
            <person name="Warren W."/>
            <person name="Chinwalla A."/>
            <person name="Mardis E.R."/>
            <person name="Wilson R.K."/>
        </authorList>
    </citation>
    <scope>NUCLEOTIDE SEQUENCE [LARGE SCALE GENOMIC DNA]</scope>
    <source>
        <strain evidence="1 2">DSM 18206</strain>
    </source>
</reference>
<evidence type="ECO:0000313" key="1">
    <source>
        <dbReference type="EMBL" id="EHJ38004.1"/>
    </source>
</evidence>
<dbReference type="HOGENOM" id="CLU_1814088_0_0_10"/>
<organism evidence="1 2">
    <name type="scientific">Leyella stercorea DSM 18206</name>
    <dbReference type="NCBI Taxonomy" id="1002367"/>
    <lineage>
        <taxon>Bacteria</taxon>
        <taxon>Pseudomonadati</taxon>
        <taxon>Bacteroidota</taxon>
        <taxon>Bacteroidia</taxon>
        <taxon>Bacteroidales</taxon>
        <taxon>Prevotellaceae</taxon>
        <taxon>Leyella</taxon>
    </lineage>
</organism>
<accession>G6B015</accession>
<protein>
    <submittedName>
        <fullName evidence="1">Uncharacterized protein</fullName>
    </submittedName>
</protein>